<keyword evidence="3" id="KW-1185">Reference proteome</keyword>
<feature type="non-terminal residue" evidence="2">
    <location>
        <position position="161"/>
    </location>
</feature>
<evidence type="ECO:0000313" key="3">
    <source>
        <dbReference type="Proteomes" id="UP000266841"/>
    </source>
</evidence>
<reference evidence="2 3" key="1">
    <citation type="journal article" date="2012" name="Genome Biol.">
        <title>Genome and low-iron response of an oceanic diatom adapted to chronic iron limitation.</title>
        <authorList>
            <person name="Lommer M."/>
            <person name="Specht M."/>
            <person name="Roy A.S."/>
            <person name="Kraemer L."/>
            <person name="Andreson R."/>
            <person name="Gutowska M.A."/>
            <person name="Wolf J."/>
            <person name="Bergner S.V."/>
            <person name="Schilhabel M.B."/>
            <person name="Klostermeier U.C."/>
            <person name="Beiko R.G."/>
            <person name="Rosenstiel P."/>
            <person name="Hippler M."/>
            <person name="Laroche J."/>
        </authorList>
    </citation>
    <scope>NUCLEOTIDE SEQUENCE [LARGE SCALE GENOMIC DNA]</scope>
    <source>
        <strain evidence="2 3">CCMP1005</strain>
    </source>
</reference>
<protein>
    <submittedName>
        <fullName evidence="2">Uncharacterized protein</fullName>
    </submittedName>
</protein>
<accession>K0RNS0</accession>
<feature type="region of interest" description="Disordered" evidence="1">
    <location>
        <begin position="41"/>
        <end position="135"/>
    </location>
</feature>
<proteinExistence type="predicted"/>
<dbReference type="AlphaFoldDB" id="K0RNS0"/>
<gene>
    <name evidence="2" type="ORF">THAOC_26546</name>
</gene>
<feature type="compositionally biased region" description="Low complexity" evidence="1">
    <location>
        <begin position="59"/>
        <end position="75"/>
    </location>
</feature>
<dbReference type="Proteomes" id="UP000266841">
    <property type="component" value="Unassembled WGS sequence"/>
</dbReference>
<evidence type="ECO:0000313" key="2">
    <source>
        <dbReference type="EMBL" id="EJK53924.1"/>
    </source>
</evidence>
<evidence type="ECO:0000256" key="1">
    <source>
        <dbReference type="SAM" id="MobiDB-lite"/>
    </source>
</evidence>
<sequence length="161" mass="17066">MSIFANEAALDGARPEVQAALKRLTVFQAAQAKICIPCAQTSSEGQPAVGPTLNRDESYTMSSPSKAASSSARLSGTPASQLRPFKIRPTATTPQRESPSSAESVLRDVPNNYLAANSPVDELVPPPETEHGDIDTDFSRLFVDDEVEYIGPASPAPQGHT</sequence>
<feature type="compositionally biased region" description="Polar residues" evidence="1">
    <location>
        <begin position="90"/>
        <end position="103"/>
    </location>
</feature>
<name>K0RNS0_THAOC</name>
<comment type="caution">
    <text evidence="2">The sequence shown here is derived from an EMBL/GenBank/DDBJ whole genome shotgun (WGS) entry which is preliminary data.</text>
</comment>
<dbReference type="EMBL" id="AGNL01036730">
    <property type="protein sequence ID" value="EJK53924.1"/>
    <property type="molecule type" value="Genomic_DNA"/>
</dbReference>
<organism evidence="2 3">
    <name type="scientific">Thalassiosira oceanica</name>
    <name type="common">Marine diatom</name>
    <dbReference type="NCBI Taxonomy" id="159749"/>
    <lineage>
        <taxon>Eukaryota</taxon>
        <taxon>Sar</taxon>
        <taxon>Stramenopiles</taxon>
        <taxon>Ochrophyta</taxon>
        <taxon>Bacillariophyta</taxon>
        <taxon>Coscinodiscophyceae</taxon>
        <taxon>Thalassiosirophycidae</taxon>
        <taxon>Thalassiosirales</taxon>
        <taxon>Thalassiosiraceae</taxon>
        <taxon>Thalassiosira</taxon>
    </lineage>
</organism>